<dbReference type="AlphaFoldDB" id="A0A8E2F3B3"/>
<dbReference type="PANTHER" id="PTHR34391">
    <property type="entry name" value="UPF0658 GOLGI APPARATUS MEMBRANE PROTEIN C1952.10C-RELATED"/>
    <property type="match status" value="1"/>
</dbReference>
<evidence type="ECO:0000313" key="3">
    <source>
        <dbReference type="Proteomes" id="UP000250140"/>
    </source>
</evidence>
<reference evidence="2 3" key="1">
    <citation type="journal article" date="2016" name="Nat. Commun.">
        <title>Ectomycorrhizal ecology is imprinted in the genome of the dominant symbiotic fungus Cenococcum geophilum.</title>
        <authorList>
            <consortium name="DOE Joint Genome Institute"/>
            <person name="Peter M."/>
            <person name="Kohler A."/>
            <person name="Ohm R.A."/>
            <person name="Kuo A."/>
            <person name="Krutzmann J."/>
            <person name="Morin E."/>
            <person name="Arend M."/>
            <person name="Barry K.W."/>
            <person name="Binder M."/>
            <person name="Choi C."/>
            <person name="Clum A."/>
            <person name="Copeland A."/>
            <person name="Grisel N."/>
            <person name="Haridas S."/>
            <person name="Kipfer T."/>
            <person name="LaButti K."/>
            <person name="Lindquist E."/>
            <person name="Lipzen A."/>
            <person name="Maire R."/>
            <person name="Meier B."/>
            <person name="Mihaltcheva S."/>
            <person name="Molinier V."/>
            <person name="Murat C."/>
            <person name="Poggeler S."/>
            <person name="Quandt C.A."/>
            <person name="Sperisen C."/>
            <person name="Tritt A."/>
            <person name="Tisserant E."/>
            <person name="Crous P.W."/>
            <person name="Henrissat B."/>
            <person name="Nehls U."/>
            <person name="Egli S."/>
            <person name="Spatafora J.W."/>
            <person name="Grigoriev I.V."/>
            <person name="Martin F.M."/>
        </authorList>
    </citation>
    <scope>NUCLEOTIDE SEQUENCE [LARGE SCALE GENOMIC DNA]</scope>
    <source>
        <strain evidence="2 3">CBS 207.34</strain>
    </source>
</reference>
<dbReference type="OrthoDB" id="2448307at2759"/>
<organism evidence="2 3">
    <name type="scientific">Glonium stellatum</name>
    <dbReference type="NCBI Taxonomy" id="574774"/>
    <lineage>
        <taxon>Eukaryota</taxon>
        <taxon>Fungi</taxon>
        <taxon>Dikarya</taxon>
        <taxon>Ascomycota</taxon>
        <taxon>Pezizomycotina</taxon>
        <taxon>Dothideomycetes</taxon>
        <taxon>Pleosporomycetidae</taxon>
        <taxon>Gloniales</taxon>
        <taxon>Gloniaceae</taxon>
        <taxon>Glonium</taxon>
    </lineage>
</organism>
<feature type="transmembrane region" description="Helical" evidence="1">
    <location>
        <begin position="170"/>
        <end position="198"/>
    </location>
</feature>
<feature type="transmembrane region" description="Helical" evidence="1">
    <location>
        <begin position="77"/>
        <end position="97"/>
    </location>
</feature>
<dbReference type="GO" id="GO:0005794">
    <property type="term" value="C:Golgi apparatus"/>
    <property type="evidence" value="ECO:0007669"/>
    <property type="project" value="TreeGrafter"/>
</dbReference>
<keyword evidence="1" id="KW-0472">Membrane</keyword>
<protein>
    <submittedName>
        <fullName evidence="2">Uncharacterized protein</fullName>
    </submittedName>
</protein>
<sequence length="340" mass="38767">MYTPNSKWTWSFTLVAVVQAAVALALEGYIFGKFQASLRRNAESTQQSRTIPTYLAVFMFGFIYQLVLVYDALRLKNTIQVIGLCLYNVGILIYAAIQMDQIKDAVSQLDESQDIVPGFWEIVKPILITLPCLMALGTVLLSFIAWKLYDEFAWTIYKHISADLRLKRRYLTYQIYIALLKFDFFFFLGFTVQFLVIIHNTSNAEYYLTIAALPITLILLLLAAYWTRKESVAGMICIIIIYFAALAYFLFKLVRMYGADRGRVADYLPARRSLTSFAVITIMLLVVTIIIACWCTHNFNKGLKPHISRRKPGAGNHLDKMYTTEMPALSGPAPSRMTID</sequence>
<feature type="transmembrane region" description="Helical" evidence="1">
    <location>
        <begin position="274"/>
        <end position="295"/>
    </location>
</feature>
<keyword evidence="3" id="KW-1185">Reference proteome</keyword>
<keyword evidence="1" id="KW-0812">Transmembrane</keyword>
<proteinExistence type="predicted"/>
<dbReference type="PANTHER" id="PTHR34391:SF1">
    <property type="entry name" value="UPF0658 GOLGI APPARATUS MEMBRANE PROTEIN C1952.10C-RELATED"/>
    <property type="match status" value="1"/>
</dbReference>
<evidence type="ECO:0000256" key="1">
    <source>
        <dbReference type="SAM" id="Phobius"/>
    </source>
</evidence>
<keyword evidence="1" id="KW-1133">Transmembrane helix</keyword>
<dbReference type="Proteomes" id="UP000250140">
    <property type="component" value="Unassembled WGS sequence"/>
</dbReference>
<feature type="transmembrane region" description="Helical" evidence="1">
    <location>
        <begin position="232"/>
        <end position="254"/>
    </location>
</feature>
<feature type="transmembrane region" description="Helical" evidence="1">
    <location>
        <begin position="126"/>
        <end position="149"/>
    </location>
</feature>
<name>A0A8E2F3B3_9PEZI</name>
<feature type="transmembrane region" description="Helical" evidence="1">
    <location>
        <begin position="51"/>
        <end position="70"/>
    </location>
</feature>
<gene>
    <name evidence="2" type="ORF">AOQ84DRAFT_13172</name>
</gene>
<feature type="transmembrane region" description="Helical" evidence="1">
    <location>
        <begin position="204"/>
        <end position="225"/>
    </location>
</feature>
<evidence type="ECO:0000313" key="2">
    <source>
        <dbReference type="EMBL" id="OCL09805.1"/>
    </source>
</evidence>
<accession>A0A8E2F3B3</accession>
<feature type="transmembrane region" description="Helical" evidence="1">
    <location>
        <begin position="12"/>
        <end position="31"/>
    </location>
</feature>
<dbReference type="EMBL" id="KV749359">
    <property type="protein sequence ID" value="OCL09805.1"/>
    <property type="molecule type" value="Genomic_DNA"/>
</dbReference>
<dbReference type="InterPro" id="IPR040410">
    <property type="entry name" value="UPF0658_Golgi"/>
</dbReference>